<feature type="transmembrane region" description="Helical" evidence="6">
    <location>
        <begin position="355"/>
        <end position="378"/>
    </location>
</feature>
<comment type="subcellular location">
    <subcellularLocation>
        <location evidence="1">Membrane</location>
        <topology evidence="1">Multi-pass membrane protein</topology>
    </subcellularLocation>
</comment>
<dbReference type="EMBL" id="QWIO01000130">
    <property type="protein sequence ID" value="RMZ07629.1"/>
    <property type="molecule type" value="Genomic_DNA"/>
</dbReference>
<feature type="transmembrane region" description="Helical" evidence="6">
    <location>
        <begin position="177"/>
        <end position="198"/>
    </location>
</feature>
<accession>A0A3M7H2V8</accession>
<feature type="transmembrane region" description="Helical" evidence="6">
    <location>
        <begin position="41"/>
        <end position="61"/>
    </location>
</feature>
<proteinExistence type="predicted"/>
<gene>
    <name evidence="7" type="ORF">D0864_01949</name>
</gene>
<reference evidence="7 8" key="1">
    <citation type="journal article" date="2018" name="BMC Genomics">
        <title>Genomic evidence for intraspecific hybridization in a clonal and extremely halotolerant yeast.</title>
        <authorList>
            <person name="Gostincar C."/>
            <person name="Stajich J.E."/>
            <person name="Zupancic J."/>
            <person name="Zalar P."/>
            <person name="Gunde-Cimerman N."/>
        </authorList>
    </citation>
    <scope>NUCLEOTIDE SEQUENCE [LARGE SCALE GENOMIC DNA]</scope>
    <source>
        <strain evidence="7 8">EXF-10513</strain>
    </source>
</reference>
<evidence type="ECO:0000256" key="4">
    <source>
        <dbReference type="ARBA" id="ARBA00023136"/>
    </source>
</evidence>
<sequence>MRFKSRDVEKYEQQNNDHSEKDDAGSPKYAGFRDRIAHFTWPWFACTMSTGAIAVVLAQTPNRFTGLQTIGKIFYILDIVLFVCFTALITLRFVLVPSKLPASLHHPVEGLFFGAFWVSISLIMNCMQSYGVPNTGPWLVRAIEVLFWIYCAVVLLVAIFQYYILFQEERLNVADAMPAWIFPIYPLLVVGPMAANFIGSQPHNAAYPMWVGAVMLQGVAWTVALMMYCIYTQRLMVSSLPQPPTRPGMYVSVGPAGYTSAALIQLGRKAPSILPPNVFGLSTDSDGNIVRALGIMAGIFIIIFAFWFFCISTVAVISGLRKMSFTLNWWAFVFPNAGLTLAAIQVGAVFSSPGINGICSALTLLIVIMWFILSVHAGPSLGLQMLFRIGDASANPRTIHLPMNYGALSRIPTKDEWLDYGRKLPRSGLLVFATTRIG</sequence>
<dbReference type="InterPro" id="IPR038665">
    <property type="entry name" value="Voltage-dep_anion_channel_sf"/>
</dbReference>
<dbReference type="InterPro" id="IPR030185">
    <property type="entry name" value="Mae1"/>
</dbReference>
<feature type="transmembrane region" description="Helical" evidence="6">
    <location>
        <begin position="145"/>
        <end position="165"/>
    </location>
</feature>
<keyword evidence="2 6" id="KW-0812">Transmembrane</keyword>
<feature type="transmembrane region" description="Helical" evidence="6">
    <location>
        <begin position="107"/>
        <end position="125"/>
    </location>
</feature>
<evidence type="ECO:0000256" key="6">
    <source>
        <dbReference type="SAM" id="Phobius"/>
    </source>
</evidence>
<feature type="transmembrane region" description="Helical" evidence="6">
    <location>
        <begin position="210"/>
        <end position="230"/>
    </location>
</feature>
<protein>
    <recommendedName>
        <fullName evidence="9">Malic acid transport protein</fullName>
    </recommendedName>
</protein>
<evidence type="ECO:0000256" key="1">
    <source>
        <dbReference type="ARBA" id="ARBA00004141"/>
    </source>
</evidence>
<dbReference type="Pfam" id="PF03595">
    <property type="entry name" value="SLAC1"/>
    <property type="match status" value="1"/>
</dbReference>
<feature type="region of interest" description="Disordered" evidence="5">
    <location>
        <begin position="1"/>
        <end position="26"/>
    </location>
</feature>
<dbReference type="CDD" id="cd09317">
    <property type="entry name" value="TDT_Mae1_like"/>
    <property type="match status" value="1"/>
</dbReference>
<dbReference type="InterPro" id="IPR004695">
    <property type="entry name" value="SLAC1/Mae1/Ssu1/TehA"/>
</dbReference>
<evidence type="ECO:0008006" key="9">
    <source>
        <dbReference type="Google" id="ProtNLM"/>
    </source>
</evidence>
<dbReference type="PANTHER" id="PTHR31162:SF0">
    <property type="entry name" value="MALIC ACID TRANSPORT PROTEIN"/>
    <property type="match status" value="1"/>
</dbReference>
<keyword evidence="3 6" id="KW-1133">Transmembrane helix</keyword>
<evidence type="ECO:0000256" key="3">
    <source>
        <dbReference type="ARBA" id="ARBA00022989"/>
    </source>
</evidence>
<keyword evidence="4 6" id="KW-0472">Membrane</keyword>
<evidence type="ECO:0000313" key="8">
    <source>
        <dbReference type="Proteomes" id="UP000269539"/>
    </source>
</evidence>
<feature type="transmembrane region" description="Helical" evidence="6">
    <location>
        <begin position="73"/>
        <end position="95"/>
    </location>
</feature>
<feature type="transmembrane region" description="Helical" evidence="6">
    <location>
        <begin position="329"/>
        <end position="349"/>
    </location>
</feature>
<dbReference type="Gene3D" id="1.50.10.150">
    <property type="entry name" value="Voltage-dependent anion channel"/>
    <property type="match status" value="1"/>
</dbReference>
<dbReference type="Proteomes" id="UP000269539">
    <property type="component" value="Unassembled WGS sequence"/>
</dbReference>
<comment type="caution">
    <text evidence="7">The sequence shown here is derived from an EMBL/GenBank/DDBJ whole genome shotgun (WGS) entry which is preliminary data.</text>
</comment>
<dbReference type="GO" id="GO:0015140">
    <property type="term" value="F:malate transmembrane transporter activity"/>
    <property type="evidence" value="ECO:0007669"/>
    <property type="project" value="InterPro"/>
</dbReference>
<organism evidence="7 8">
    <name type="scientific">Hortaea werneckii</name>
    <name type="common">Black yeast</name>
    <name type="synonym">Cladosporium werneckii</name>
    <dbReference type="NCBI Taxonomy" id="91943"/>
    <lineage>
        <taxon>Eukaryota</taxon>
        <taxon>Fungi</taxon>
        <taxon>Dikarya</taxon>
        <taxon>Ascomycota</taxon>
        <taxon>Pezizomycotina</taxon>
        <taxon>Dothideomycetes</taxon>
        <taxon>Dothideomycetidae</taxon>
        <taxon>Mycosphaerellales</taxon>
        <taxon>Teratosphaeriaceae</taxon>
        <taxon>Hortaea</taxon>
    </lineage>
</organism>
<evidence type="ECO:0000256" key="2">
    <source>
        <dbReference type="ARBA" id="ARBA00022692"/>
    </source>
</evidence>
<evidence type="ECO:0000313" key="7">
    <source>
        <dbReference type="EMBL" id="RMZ07629.1"/>
    </source>
</evidence>
<feature type="transmembrane region" description="Helical" evidence="6">
    <location>
        <begin position="288"/>
        <end position="317"/>
    </location>
</feature>
<dbReference type="PANTHER" id="PTHR31162">
    <property type="entry name" value="MALIC ACID TRANSPORT PROTEIN-RELATED"/>
    <property type="match status" value="1"/>
</dbReference>
<name>A0A3M7H2V8_HORWE</name>
<evidence type="ECO:0000256" key="5">
    <source>
        <dbReference type="SAM" id="MobiDB-lite"/>
    </source>
</evidence>
<dbReference type="AlphaFoldDB" id="A0A3M7H2V8"/>
<dbReference type="GO" id="GO:0016020">
    <property type="term" value="C:membrane"/>
    <property type="evidence" value="ECO:0007669"/>
    <property type="project" value="UniProtKB-SubCell"/>
</dbReference>